<proteinExistence type="predicted"/>
<sequence length="75" mass="8631">MKLSELVKIIEKKVADDAIVFEIVDGKRIEIKIDPEINIGFKLKGQGAQYSDFDIEYDEVFTRDQKEILITVKAE</sequence>
<protein>
    <submittedName>
        <fullName evidence="1">Uncharacterized protein</fullName>
    </submittedName>
</protein>
<evidence type="ECO:0000313" key="1">
    <source>
        <dbReference type="EMBL" id="GAK99761.1"/>
    </source>
</evidence>
<accession>A0A090QWD3</accession>
<dbReference type="Proteomes" id="UP000029226">
    <property type="component" value="Unassembled WGS sequence"/>
</dbReference>
<dbReference type="AlphaFoldDB" id="A0A090QWD3"/>
<gene>
    <name evidence="1" type="ORF">JCM19314_946</name>
</gene>
<organism evidence="1 2">
    <name type="scientific">Nonlabens ulvanivorans</name>
    <name type="common">Persicivirga ulvanivorans</name>
    <dbReference type="NCBI Taxonomy" id="906888"/>
    <lineage>
        <taxon>Bacteria</taxon>
        <taxon>Pseudomonadati</taxon>
        <taxon>Bacteroidota</taxon>
        <taxon>Flavobacteriia</taxon>
        <taxon>Flavobacteriales</taxon>
        <taxon>Flavobacteriaceae</taxon>
        <taxon>Nonlabens</taxon>
    </lineage>
</organism>
<reference evidence="1 2" key="1">
    <citation type="journal article" date="2014" name="Genome Announc.">
        <title>Draft Genome Sequences of Marine Flavobacterium Nonlabens Strains NR17, NR24, NR27, NR32, NR33, and Ara13.</title>
        <authorList>
            <person name="Nakanishi M."/>
            <person name="Meirelles P."/>
            <person name="Suzuki R."/>
            <person name="Takatani N."/>
            <person name="Mino S."/>
            <person name="Suda W."/>
            <person name="Oshima K."/>
            <person name="Hattori M."/>
            <person name="Ohkuma M."/>
            <person name="Hosokawa M."/>
            <person name="Miyashita K."/>
            <person name="Thompson F.L."/>
            <person name="Niwa A."/>
            <person name="Sawabe T."/>
            <person name="Sawabe T."/>
        </authorList>
    </citation>
    <scope>NUCLEOTIDE SEQUENCE [LARGE SCALE GENOMIC DNA]</scope>
    <source>
        <strain evidence="2">JCM19314</strain>
    </source>
</reference>
<dbReference type="EMBL" id="BBMM01000003">
    <property type="protein sequence ID" value="GAK99761.1"/>
    <property type="molecule type" value="Genomic_DNA"/>
</dbReference>
<name>A0A090QWD3_NONUL</name>
<comment type="caution">
    <text evidence="1">The sequence shown here is derived from an EMBL/GenBank/DDBJ whole genome shotgun (WGS) entry which is preliminary data.</text>
</comment>
<evidence type="ECO:0000313" key="2">
    <source>
        <dbReference type="Proteomes" id="UP000029226"/>
    </source>
</evidence>